<protein>
    <submittedName>
        <fullName evidence="1">Uncharacterized protein</fullName>
    </submittedName>
</protein>
<dbReference type="Proteomes" id="UP000001784">
    <property type="component" value="Chromosome"/>
</dbReference>
<gene>
    <name evidence="1" type="ordered locus">Sfum_0437</name>
</gene>
<proteinExistence type="predicted"/>
<name>A0LFD5_SYNFM</name>
<accession>A0LFD5</accession>
<dbReference type="STRING" id="335543.Sfum_0437"/>
<evidence type="ECO:0000313" key="1">
    <source>
        <dbReference type="EMBL" id="ABK16137.1"/>
    </source>
</evidence>
<keyword evidence="2" id="KW-1185">Reference proteome</keyword>
<reference evidence="1 2" key="1">
    <citation type="submission" date="2006-10" db="EMBL/GenBank/DDBJ databases">
        <title>Complete sequence of Syntrophobacter fumaroxidans MPOB.</title>
        <authorList>
            <consortium name="US DOE Joint Genome Institute"/>
            <person name="Copeland A."/>
            <person name="Lucas S."/>
            <person name="Lapidus A."/>
            <person name="Barry K."/>
            <person name="Detter J.C."/>
            <person name="Glavina del Rio T."/>
            <person name="Hammon N."/>
            <person name="Israni S."/>
            <person name="Pitluck S."/>
            <person name="Goltsman E.G."/>
            <person name="Martinez M."/>
            <person name="Schmutz J."/>
            <person name="Larimer F."/>
            <person name="Land M."/>
            <person name="Hauser L."/>
            <person name="Kyrpides N."/>
            <person name="Kim E."/>
            <person name="Boone D.R."/>
            <person name="Brockman F."/>
            <person name="Culley D."/>
            <person name="Ferry J."/>
            <person name="Gunsalus R."/>
            <person name="McInerney M.J."/>
            <person name="Morrison M."/>
            <person name="Plugge C."/>
            <person name="Rohlin L."/>
            <person name="Scholten J."/>
            <person name="Sieber J."/>
            <person name="Stams A.J.M."/>
            <person name="Worm P."/>
            <person name="Henstra A.M."/>
            <person name="Richardson P."/>
        </authorList>
    </citation>
    <scope>NUCLEOTIDE SEQUENCE [LARGE SCALE GENOMIC DNA]</scope>
    <source>
        <strain evidence="2">DSM 10017 / MPOB</strain>
    </source>
</reference>
<dbReference type="HOGENOM" id="CLU_3333974_0_0_7"/>
<sequence length="38" mass="4202">MSKDKKETVLPENTPIGQAKTITIKGDGKRKIVREGSF</sequence>
<dbReference type="EMBL" id="CP000478">
    <property type="protein sequence ID" value="ABK16137.1"/>
    <property type="molecule type" value="Genomic_DNA"/>
</dbReference>
<evidence type="ECO:0000313" key="2">
    <source>
        <dbReference type="Proteomes" id="UP000001784"/>
    </source>
</evidence>
<dbReference type="AlphaFoldDB" id="A0LFD5"/>
<organism evidence="1 2">
    <name type="scientific">Syntrophobacter fumaroxidans (strain DSM 10017 / MPOB)</name>
    <dbReference type="NCBI Taxonomy" id="335543"/>
    <lineage>
        <taxon>Bacteria</taxon>
        <taxon>Pseudomonadati</taxon>
        <taxon>Thermodesulfobacteriota</taxon>
        <taxon>Syntrophobacteria</taxon>
        <taxon>Syntrophobacterales</taxon>
        <taxon>Syntrophobacteraceae</taxon>
        <taxon>Syntrophobacter</taxon>
    </lineage>
</organism>
<dbReference type="KEGG" id="sfu:Sfum_0437"/>
<dbReference type="InParanoid" id="A0LFD5"/>